<organism evidence="1 2">
    <name type="scientific">Pseudarthrobacter chlorophenolicus (strain ATCC 700700 / DSM 12829 / CIP 107037 / JCM 12360 / KCTC 9906 / NCIMB 13794 / A6)</name>
    <name type="common">Arthrobacter chlorophenolicus</name>
    <dbReference type="NCBI Taxonomy" id="452863"/>
    <lineage>
        <taxon>Bacteria</taxon>
        <taxon>Bacillati</taxon>
        <taxon>Actinomycetota</taxon>
        <taxon>Actinomycetes</taxon>
        <taxon>Micrococcales</taxon>
        <taxon>Micrococcaceae</taxon>
        <taxon>Pseudarthrobacter</taxon>
    </lineage>
</organism>
<evidence type="ECO:0000313" key="2">
    <source>
        <dbReference type="Proteomes" id="UP000002505"/>
    </source>
</evidence>
<evidence type="ECO:0000313" key="1">
    <source>
        <dbReference type="EMBL" id="ACL42438.1"/>
    </source>
</evidence>
<keyword evidence="1" id="KW-0614">Plasmid</keyword>
<geneLocation type="plasmid" evidence="1 2">
    <name>pACHL01</name>
</geneLocation>
<dbReference type="AlphaFoldDB" id="B8HJ41"/>
<dbReference type="Pfam" id="PF03382">
    <property type="entry name" value="DUF285"/>
    <property type="match status" value="1"/>
</dbReference>
<protein>
    <submittedName>
        <fullName evidence="1">Lipoprotein</fullName>
    </submittedName>
</protein>
<proteinExistence type="predicted"/>
<accession>B8HJ41</accession>
<sequence>MVAILAAGVLAAIFGVIPFAQDKGAQQDLDAITRGEGVAKAKDSRFMDTAGLDGAGYVTAKPGWNAATNANGSCYVALAMSGSGKLFVATDKAPGAVELTSTSDTSCVSSAVLDGIVGHLNPGAGSGSSPSYDITAARMVSTWDTSIVPAYGDPCTRITLPLAGTVDATIDWGDGSAPEKVTAGLPVHDYTGTPGPQTITIDGTFTGWNGDDWPTWSTECLTEVTQWGETGTTDAQGGFYSATHLTDVNRMPSTVTSYYGLFDSATSFNGDISDWDTSNVTDMSWMFSGSAFNQDISGWNTSKVTEMGMMFYNADAFNQDISGWDTSNVSNMLYMFFANDSFDQDLSNWNVAKVGETYHMYFNGSSVLTNDHIPYAFREPTSVTFTPVSSPNASATIIDAMNADLTYKAAPEYLAGIKGVFMGDFSTYWAWAGYSGATSPAREAYTTAHASMYNPLGEYVTYDAILNRADSGVPDLKTASWNAQNAFENGGTIRLQQKYVDALRAQYQTALDAPRIDPVTAVPAATYTPIPASAGTADQVAWANAQLGYAASQFTLYERESQLRNDWTMIDDMGRARDATPAGQAYKAWVDAGQRDYSTEINNGSNSTLVNLAGTFGNTMFDFKYFSSGTAANIKPAQQAYVDAMRAYYAAILVEANK</sequence>
<dbReference type="KEGG" id="ach:Achl_4487"/>
<keyword evidence="1" id="KW-0449">Lipoprotein</keyword>
<reference evidence="1" key="1">
    <citation type="submission" date="2009-01" db="EMBL/GenBank/DDBJ databases">
        <title>Complete sequence of plasmid1 of Arthrobacter chlorophenolicus A6.</title>
        <authorList>
            <consortium name="US DOE Joint Genome Institute"/>
            <person name="Lucas S."/>
            <person name="Copeland A."/>
            <person name="Lapidus A."/>
            <person name="Glavina del Rio T."/>
            <person name="Tice H."/>
            <person name="Bruce D."/>
            <person name="Goodwin L."/>
            <person name="Pitluck S."/>
            <person name="Goltsman E."/>
            <person name="Clum A."/>
            <person name="Larimer F."/>
            <person name="Land M."/>
            <person name="Hauser L."/>
            <person name="Kyrpides N."/>
            <person name="Mikhailova N."/>
            <person name="Jansson J."/>
            <person name="Richardson P."/>
        </authorList>
    </citation>
    <scope>NUCLEOTIDE SEQUENCE [LARGE SCALE GENOMIC DNA]</scope>
    <source>
        <strain evidence="1">A6</strain>
        <plasmid evidence="1">pACHL01</plasmid>
    </source>
</reference>
<dbReference type="InterPro" id="IPR011889">
    <property type="entry name" value="Liste_lipo_26"/>
</dbReference>
<keyword evidence="2" id="KW-1185">Reference proteome</keyword>
<dbReference type="InterPro" id="IPR005046">
    <property type="entry name" value="DUF285"/>
</dbReference>
<dbReference type="NCBIfam" id="TIGR02167">
    <property type="entry name" value="Liste_lipo_26"/>
    <property type="match status" value="3"/>
</dbReference>
<gene>
    <name evidence="1" type="ordered locus">Achl_4487</name>
</gene>
<dbReference type="RefSeq" id="WP_012623455.1">
    <property type="nucleotide sequence ID" value="NC_011879.1"/>
</dbReference>
<dbReference type="HOGENOM" id="CLU_416590_0_0_11"/>
<name>B8HJ41_PSECP</name>
<dbReference type="Proteomes" id="UP000002505">
    <property type="component" value="Plasmid pACHL01"/>
</dbReference>
<dbReference type="EMBL" id="CP001342">
    <property type="protein sequence ID" value="ACL42438.1"/>
    <property type="molecule type" value="Genomic_DNA"/>
</dbReference>